<feature type="domain" description="Glycosyltransferase Maf N-terminal" evidence="2">
    <location>
        <begin position="29"/>
        <end position="150"/>
    </location>
</feature>
<dbReference type="STRING" id="1236971.JCM9152_3650"/>
<keyword evidence="4" id="KW-1185">Reference proteome</keyword>
<reference evidence="3" key="1">
    <citation type="journal article" date="2014" name="Genome Announc.">
        <title>Draft Genome Sequences of Three Alkaliphilic Bacillus Strains, Bacillus wakoensis JCM 9140T, Bacillus akibai JCM 9157T, and Bacillus hemicellulosilyticus JCM 9152T.</title>
        <authorList>
            <person name="Yuki M."/>
            <person name="Oshima K."/>
            <person name="Suda W."/>
            <person name="Oshida Y."/>
            <person name="Kitamura K."/>
            <person name="Iida T."/>
            <person name="Hattori M."/>
            <person name="Ohkuma M."/>
        </authorList>
    </citation>
    <scope>NUCLEOTIDE SEQUENCE [LARGE SCALE GENOMIC DNA]</scope>
    <source>
        <strain evidence="3">JCM 9152</strain>
    </source>
</reference>
<dbReference type="InterPro" id="IPR002826">
    <property type="entry name" value="MptE-like"/>
</dbReference>
<evidence type="ECO:0000259" key="2">
    <source>
        <dbReference type="Pfam" id="PF20157"/>
    </source>
</evidence>
<dbReference type="PANTHER" id="PTHR41786">
    <property type="entry name" value="MOTILITY ACCESSORY FACTOR MAF"/>
    <property type="match status" value="1"/>
</dbReference>
<sequence length="972" mass="112738">MLVDNIQYLRKHYRHIRELIQKYEPQLKKEKMESIQSRKGYPTLQITTNERKTFLHSKYDPLNEANKWIEQYADQVDQYEHVLFYGVGFGYHIEEFMKRWPQKTFSLYEPSPAVFYHFMNQRKLIDLPIQQMRHLYIEWTQESGSQFVQQFATEVSDKVLLIPLPSYERLFPIQYEQFLTNYKNYVQMKSYSRSASYFFAKRWTVNSFMNLPTTLNTPNIFDKKDVFKGKPVLIVSAGPSLQDEYGNLRYIKENKLAYIIAVGSANRALIAQDIMPDAVCTYDPQPHNFTVFKPMYEKNMTSVPMIYGTTVGFETLDYYQGPKLHFVTTQDAVTPRIIGDEAIPKIEDAFSIAIVTLQLMATLEASSIILVGQNFAFRENLYYSKDINRGNETAELQEKDVKESLCVEDVYGGQVKTNAAFNQMRLSMESYIKRYTDVEIVNATKDGAKIEGASFTPLEKIIHERLTTAVVNENWYVGENHYEDATIAESVQSMYQSIDDFMDDCSNVFTSLENIQNSLKQKSRPKIEQAFIEYDHAFKQFISNQYGQLIIQPATRDVYKTFVERLQTIKHNPDIFSKATSLLKESSLYMSASRQMFNELTPFVKRQVHRGQNEAVTYQSNCGVFSYSSRWERDYLSIVDVNRKKATHLPIEQATKTGETIKFNFKGTTLKVKACTREDYAANILIKIDGVEEPFSTKNKEVKQSYVCEYDEVVYDCGELEDQMHQVEIELLEDMPFVFTGVEVGEGRVFHIDEVIDVESLEVGKRIRCHYKATYNKVGEFSDLGKAVGAFIPPESSAYPDGDFYFIMVDFEDGKKKLIADRNVQHSISWDTLEYFGIPKGKKLNLDREEAFIRLLLGGSAFIDQNNNKSYGNQQLGAWPHTNEWDQFVNINDFNIKEIASWCKDKAEIGLENTWYIGNEFTTTIITEEKRQNGRILRGNIDHKYLLSLNRKLIRESEGFRPLILIQGQCNK</sequence>
<accession>W4QJ62</accession>
<evidence type="ECO:0000259" key="1">
    <source>
        <dbReference type="Pfam" id="PF01973"/>
    </source>
</evidence>
<dbReference type="OrthoDB" id="5291305at2"/>
<dbReference type="AlphaFoldDB" id="W4QJ62"/>
<evidence type="ECO:0008006" key="5">
    <source>
        <dbReference type="Google" id="ProtNLM"/>
    </source>
</evidence>
<dbReference type="PANTHER" id="PTHR41786:SF1">
    <property type="entry name" value="6-HYDROXYMETHYLPTERIN DIPHOSPHOKINASE MPTE-LIKE DOMAIN-CONTAINING PROTEIN"/>
    <property type="match status" value="1"/>
</dbReference>
<evidence type="ECO:0000313" key="4">
    <source>
        <dbReference type="Proteomes" id="UP000018895"/>
    </source>
</evidence>
<dbReference type="Pfam" id="PF01973">
    <property type="entry name" value="MptE-like"/>
    <property type="match status" value="1"/>
</dbReference>
<dbReference type="InterPro" id="IPR045376">
    <property type="entry name" value="Maf_N"/>
</dbReference>
<proteinExistence type="predicted"/>
<dbReference type="RefSeq" id="WP_052016042.1">
    <property type="nucleotide sequence ID" value="NZ_BAUU01000029.1"/>
</dbReference>
<feature type="domain" description="6-hydroxymethylpterin diphosphokinase MptE-like" evidence="1">
    <location>
        <begin position="206"/>
        <end position="379"/>
    </location>
</feature>
<organism evidence="3 4">
    <name type="scientific">Halalkalibacter hemicellulosilyticusJCM 9152</name>
    <dbReference type="NCBI Taxonomy" id="1236971"/>
    <lineage>
        <taxon>Bacteria</taxon>
        <taxon>Bacillati</taxon>
        <taxon>Bacillota</taxon>
        <taxon>Bacilli</taxon>
        <taxon>Bacillales</taxon>
        <taxon>Bacillaceae</taxon>
        <taxon>Halalkalibacter</taxon>
    </lineage>
</organism>
<evidence type="ECO:0000313" key="3">
    <source>
        <dbReference type="EMBL" id="GAE32131.1"/>
    </source>
</evidence>
<protein>
    <recommendedName>
        <fullName evidence="5">DUF115 domain-containing protein</fullName>
    </recommendedName>
</protein>
<dbReference type="Proteomes" id="UP000018895">
    <property type="component" value="Unassembled WGS sequence"/>
</dbReference>
<comment type="caution">
    <text evidence="3">The sequence shown here is derived from an EMBL/GenBank/DDBJ whole genome shotgun (WGS) entry which is preliminary data.</text>
</comment>
<dbReference type="EMBL" id="BAUU01000029">
    <property type="protein sequence ID" value="GAE32131.1"/>
    <property type="molecule type" value="Genomic_DNA"/>
</dbReference>
<dbReference type="Pfam" id="PF20157">
    <property type="entry name" value="Maf_flag10_N"/>
    <property type="match status" value="1"/>
</dbReference>
<gene>
    <name evidence="3" type="ORF">JCM9152_3650</name>
</gene>
<name>W4QJ62_9BACI</name>